<dbReference type="RefSeq" id="WP_367594531.1">
    <property type="nucleotide sequence ID" value="NZ_JBFMVT010000002.1"/>
</dbReference>
<dbReference type="Gene3D" id="1.10.530.10">
    <property type="match status" value="1"/>
</dbReference>
<reference evidence="1 2" key="1">
    <citation type="submission" date="2024-07" db="EMBL/GenBank/DDBJ databases">
        <authorList>
            <person name="Wang L."/>
        </authorList>
    </citation>
    <scope>NUCLEOTIDE SEQUENCE [LARGE SCALE GENOMIC DNA]</scope>
    <source>
        <strain evidence="1 2">WL359</strain>
    </source>
</reference>
<evidence type="ECO:0000313" key="1">
    <source>
        <dbReference type="EMBL" id="MEW7312277.1"/>
    </source>
</evidence>
<keyword evidence="2" id="KW-1185">Reference proteome</keyword>
<dbReference type="EMBL" id="JBFMVT010000002">
    <property type="protein sequence ID" value="MEW7312277.1"/>
    <property type="molecule type" value="Genomic_DNA"/>
</dbReference>
<sequence>MIISPPFLLEQADSETDSEWVNRMMPADAQRSFPINKGQSWHGGIHLTGSSSNPVRCIADGKVLSLRQPDQAKRDVSPLNYNGATDYGYVLLKHETEIGSGDSGKIVWYSLYMHLSRVDGNAQPGKTLHRKEIIGMAGMVDDQNALHFQIFCDDENLQKITGRISPDTDLTKDGRVEVVYGDIHFFLPAGTPVYESAPPDNSLVNNSSVLETSVQLYVTMRFDKGSCTMTTRQEDPILPDNYSEVGEPLVNADGEDYEYNLYSSALKLYPASPSAGYEMLRFGRVINTEYETLSPADAPLWQKVNTPEGKGFVNLGARDIKVYSDGDFPHWMGWKLVDDDTDTNSQCNSPTILCTTRSDLNRMICHFPLEWDKATVDSRFEWLKSPNDVKNKPMAECDLNLLTEHGKALCLAENPLPSGRVWHFEPREFIAHFRKCGWLGLDDFVRIVRRNESHALQPNLTKAELVSWLTTEGRKPSGEIIRPDNVGVSLSKILSKYLIVTPLRMAHFMGQMARETGRFKFFVENGDLNYFNMYEPRTTQGIKLGNTQSGDGARFKGRGTVHLTGRENYSNYSKYRFGQSSTFFTEEPNNMLPAIDSYCACDAGGYFWISKQKFSRTFQPIGKLSINYWADQGSSQYNASQLTGRINPGQDGFISVRWPAFVHAWYALNDDVSTPDDFRPIK</sequence>
<protein>
    <submittedName>
        <fullName evidence="1">Peptidase M23</fullName>
    </submittedName>
</protein>
<dbReference type="Gene3D" id="2.70.70.10">
    <property type="entry name" value="Glucose Permease (Domain IIA)"/>
    <property type="match status" value="1"/>
</dbReference>
<dbReference type="SUPFAM" id="SSF51261">
    <property type="entry name" value="Duplicated hybrid motif"/>
    <property type="match status" value="1"/>
</dbReference>
<name>A0ABV3NRV8_9ENTR</name>
<dbReference type="InterPro" id="IPR023346">
    <property type="entry name" value="Lysozyme-like_dom_sf"/>
</dbReference>
<proteinExistence type="predicted"/>
<comment type="caution">
    <text evidence="1">The sequence shown here is derived from an EMBL/GenBank/DDBJ whole genome shotgun (WGS) entry which is preliminary data.</text>
</comment>
<accession>A0ABV3NRV8</accession>
<organism evidence="1 2">
    <name type="scientific">Buttiauxella gaviniae</name>
    <dbReference type="NCBI Taxonomy" id="82990"/>
    <lineage>
        <taxon>Bacteria</taxon>
        <taxon>Pseudomonadati</taxon>
        <taxon>Pseudomonadota</taxon>
        <taxon>Gammaproteobacteria</taxon>
        <taxon>Enterobacterales</taxon>
        <taxon>Enterobacteriaceae</taxon>
        <taxon>Buttiauxella</taxon>
    </lineage>
</organism>
<dbReference type="SUPFAM" id="SSF53955">
    <property type="entry name" value="Lysozyme-like"/>
    <property type="match status" value="1"/>
</dbReference>
<dbReference type="CDD" id="cd12797">
    <property type="entry name" value="M23_peptidase"/>
    <property type="match status" value="1"/>
</dbReference>
<evidence type="ECO:0000313" key="2">
    <source>
        <dbReference type="Proteomes" id="UP001555342"/>
    </source>
</evidence>
<gene>
    <name evidence="1" type="ORF">AB1E22_06060</name>
</gene>
<dbReference type="InterPro" id="IPR011055">
    <property type="entry name" value="Dup_hybrid_motif"/>
</dbReference>
<dbReference type="Proteomes" id="UP001555342">
    <property type="component" value="Unassembled WGS sequence"/>
</dbReference>